<dbReference type="EMBL" id="JBIAWJ010000031">
    <property type="protein sequence ID" value="MFF4527052.1"/>
    <property type="molecule type" value="Genomic_DNA"/>
</dbReference>
<dbReference type="Pfam" id="PF05258">
    <property type="entry name" value="DciA"/>
    <property type="match status" value="1"/>
</dbReference>
<evidence type="ECO:0000313" key="3">
    <source>
        <dbReference type="Proteomes" id="UP001602058"/>
    </source>
</evidence>
<dbReference type="RefSeq" id="WP_387892545.1">
    <property type="nucleotide sequence ID" value="NZ_JBIAWJ010000031.1"/>
</dbReference>
<dbReference type="PANTHER" id="PTHR36456:SF1">
    <property type="entry name" value="UPF0232 PROTEIN SCO3875"/>
    <property type="match status" value="1"/>
</dbReference>
<evidence type="ECO:0000313" key="2">
    <source>
        <dbReference type="EMBL" id="MFF4527052.1"/>
    </source>
</evidence>
<feature type="compositionally biased region" description="Low complexity" evidence="1">
    <location>
        <begin position="154"/>
        <end position="165"/>
    </location>
</feature>
<gene>
    <name evidence="2" type="ORF">ACFY1D_37405</name>
</gene>
<dbReference type="Proteomes" id="UP001602058">
    <property type="component" value="Unassembled WGS sequence"/>
</dbReference>
<feature type="region of interest" description="Disordered" evidence="1">
    <location>
        <begin position="142"/>
        <end position="172"/>
    </location>
</feature>
<dbReference type="InterPro" id="IPR007922">
    <property type="entry name" value="DciA-like"/>
</dbReference>
<feature type="compositionally biased region" description="Basic and acidic residues" evidence="1">
    <location>
        <begin position="212"/>
        <end position="229"/>
    </location>
</feature>
<name>A0ABW6UUA9_9ACTN</name>
<reference evidence="2 3" key="1">
    <citation type="submission" date="2024-10" db="EMBL/GenBank/DDBJ databases">
        <title>The Natural Products Discovery Center: Release of the First 8490 Sequenced Strains for Exploring Actinobacteria Biosynthetic Diversity.</title>
        <authorList>
            <person name="Kalkreuter E."/>
            <person name="Kautsar S.A."/>
            <person name="Yang D."/>
            <person name="Bader C.D."/>
            <person name="Teijaro C.N."/>
            <person name="Fluegel L."/>
            <person name="Davis C.M."/>
            <person name="Simpson J.R."/>
            <person name="Lauterbach L."/>
            <person name="Steele A.D."/>
            <person name="Gui C."/>
            <person name="Meng S."/>
            <person name="Li G."/>
            <person name="Viehrig K."/>
            <person name="Ye F."/>
            <person name="Su P."/>
            <person name="Kiefer A.F."/>
            <person name="Nichols A."/>
            <person name="Cepeda A.J."/>
            <person name="Yan W."/>
            <person name="Fan B."/>
            <person name="Jiang Y."/>
            <person name="Adhikari A."/>
            <person name="Zheng C.-J."/>
            <person name="Schuster L."/>
            <person name="Cowan T.M."/>
            <person name="Smanski M.J."/>
            <person name="Chevrette M.G."/>
            <person name="De Carvalho L.P.S."/>
            <person name="Shen B."/>
        </authorList>
    </citation>
    <scope>NUCLEOTIDE SEQUENCE [LARGE SCALE GENOMIC DNA]</scope>
    <source>
        <strain evidence="2 3">NPDC001390</strain>
    </source>
</reference>
<evidence type="ECO:0000256" key="1">
    <source>
        <dbReference type="SAM" id="MobiDB-lite"/>
    </source>
</evidence>
<organism evidence="2 3">
    <name type="scientific">Streptomyces bluensis</name>
    <dbReference type="NCBI Taxonomy" id="33897"/>
    <lineage>
        <taxon>Bacteria</taxon>
        <taxon>Bacillati</taxon>
        <taxon>Actinomycetota</taxon>
        <taxon>Actinomycetes</taxon>
        <taxon>Kitasatosporales</taxon>
        <taxon>Streptomycetaceae</taxon>
        <taxon>Streptomyces</taxon>
    </lineage>
</organism>
<comment type="caution">
    <text evidence="2">The sequence shown here is derived from an EMBL/GenBank/DDBJ whole genome shotgun (WGS) entry which is preliminary data.</text>
</comment>
<sequence length="267" mass="28903">MTDTPTASGRDLARQALAAYKASARNQPAQAPKKTRRSTRPARGEGRDPQGLGAVLGRLTAEQGWTDNVTGGNLLDQWATISPTELATTVQPVSYDAERGLLTLRPSTPAYGTQLRLFQKQLAQHLNGKLGRPAVRGIRVLAPGHGPAPEPGQAATDTPAAPEAPVRTRETASDGYRQALALALENRPQRRPADPYTAEAMARQETALRAGRQREDEHQEYVEEQERLKRAAGPAPGSVEESLARAIAYKRREAAGLNQPRRVFDVA</sequence>
<keyword evidence="3" id="KW-1185">Reference proteome</keyword>
<dbReference type="PANTHER" id="PTHR36456">
    <property type="entry name" value="UPF0232 PROTEIN SCO3875"/>
    <property type="match status" value="1"/>
</dbReference>
<feature type="region of interest" description="Disordered" evidence="1">
    <location>
        <begin position="1"/>
        <end position="53"/>
    </location>
</feature>
<protein>
    <submittedName>
        <fullName evidence="2">DciA family protein</fullName>
    </submittedName>
</protein>
<feature type="region of interest" description="Disordered" evidence="1">
    <location>
        <begin position="209"/>
        <end position="241"/>
    </location>
</feature>
<accession>A0ABW6UUA9</accession>
<proteinExistence type="predicted"/>